<protein>
    <submittedName>
        <fullName evidence="2">Uncharacterized protein</fullName>
    </submittedName>
</protein>
<evidence type="ECO:0000313" key="3">
    <source>
        <dbReference type="Proteomes" id="UP001194468"/>
    </source>
</evidence>
<name>A0AAD4BJJ3_BOLED</name>
<feature type="region of interest" description="Disordered" evidence="1">
    <location>
        <begin position="82"/>
        <end position="117"/>
    </location>
</feature>
<reference evidence="2" key="1">
    <citation type="submission" date="2019-10" db="EMBL/GenBank/DDBJ databases">
        <authorList>
            <consortium name="DOE Joint Genome Institute"/>
            <person name="Kuo A."/>
            <person name="Miyauchi S."/>
            <person name="Kiss E."/>
            <person name="Drula E."/>
            <person name="Kohler A."/>
            <person name="Sanchez-Garcia M."/>
            <person name="Andreopoulos B."/>
            <person name="Barry K.W."/>
            <person name="Bonito G."/>
            <person name="Buee M."/>
            <person name="Carver A."/>
            <person name="Chen C."/>
            <person name="Cichocki N."/>
            <person name="Clum A."/>
            <person name="Culley D."/>
            <person name="Crous P.W."/>
            <person name="Fauchery L."/>
            <person name="Girlanda M."/>
            <person name="Hayes R."/>
            <person name="Keri Z."/>
            <person name="LaButti K."/>
            <person name="Lipzen A."/>
            <person name="Lombard V."/>
            <person name="Magnuson J."/>
            <person name="Maillard F."/>
            <person name="Morin E."/>
            <person name="Murat C."/>
            <person name="Nolan M."/>
            <person name="Ohm R."/>
            <person name="Pangilinan J."/>
            <person name="Pereira M."/>
            <person name="Perotto S."/>
            <person name="Peter M."/>
            <person name="Riley R."/>
            <person name="Sitrit Y."/>
            <person name="Stielow B."/>
            <person name="Szollosi G."/>
            <person name="Zifcakova L."/>
            <person name="Stursova M."/>
            <person name="Spatafora J.W."/>
            <person name="Tedersoo L."/>
            <person name="Vaario L.-M."/>
            <person name="Yamada A."/>
            <person name="Yan M."/>
            <person name="Wang P."/>
            <person name="Xu J."/>
            <person name="Bruns T."/>
            <person name="Baldrian P."/>
            <person name="Vilgalys R."/>
            <person name="Henrissat B."/>
            <person name="Grigoriev I.V."/>
            <person name="Hibbett D."/>
            <person name="Nagy L.G."/>
            <person name="Martin F.M."/>
        </authorList>
    </citation>
    <scope>NUCLEOTIDE SEQUENCE</scope>
    <source>
        <strain evidence="2">BED1</strain>
    </source>
</reference>
<evidence type="ECO:0000256" key="1">
    <source>
        <dbReference type="SAM" id="MobiDB-lite"/>
    </source>
</evidence>
<proteinExistence type="predicted"/>
<accession>A0AAD4BJJ3</accession>
<feature type="region of interest" description="Disordered" evidence="1">
    <location>
        <begin position="27"/>
        <end position="54"/>
    </location>
</feature>
<sequence length="144" mass="15947">MAHSTLLTTPLSHRRAWWLVRRASAPSTSALAPMAHPRPSNPSRGIDEPDDSFVAPPLLLDPSRAIDDSKYSFDSPAHSLDPCRHINKPNSSFDAFPPHSDPFRAVDEPDLPVGRTHTPLLSRQQRNLVFPEALVHAPDPDLLQ</sequence>
<dbReference type="Proteomes" id="UP001194468">
    <property type="component" value="Unassembled WGS sequence"/>
</dbReference>
<dbReference type="EMBL" id="WHUW01000041">
    <property type="protein sequence ID" value="KAF8432361.1"/>
    <property type="molecule type" value="Genomic_DNA"/>
</dbReference>
<keyword evidence="3" id="KW-1185">Reference proteome</keyword>
<organism evidence="2 3">
    <name type="scientific">Boletus edulis BED1</name>
    <dbReference type="NCBI Taxonomy" id="1328754"/>
    <lineage>
        <taxon>Eukaryota</taxon>
        <taxon>Fungi</taxon>
        <taxon>Dikarya</taxon>
        <taxon>Basidiomycota</taxon>
        <taxon>Agaricomycotina</taxon>
        <taxon>Agaricomycetes</taxon>
        <taxon>Agaricomycetidae</taxon>
        <taxon>Boletales</taxon>
        <taxon>Boletineae</taxon>
        <taxon>Boletaceae</taxon>
        <taxon>Boletoideae</taxon>
        <taxon>Boletus</taxon>
    </lineage>
</organism>
<reference evidence="2" key="2">
    <citation type="journal article" date="2020" name="Nat. Commun.">
        <title>Large-scale genome sequencing of mycorrhizal fungi provides insights into the early evolution of symbiotic traits.</title>
        <authorList>
            <person name="Miyauchi S."/>
            <person name="Kiss E."/>
            <person name="Kuo A."/>
            <person name="Drula E."/>
            <person name="Kohler A."/>
            <person name="Sanchez-Garcia M."/>
            <person name="Morin E."/>
            <person name="Andreopoulos B."/>
            <person name="Barry K.W."/>
            <person name="Bonito G."/>
            <person name="Buee M."/>
            <person name="Carver A."/>
            <person name="Chen C."/>
            <person name="Cichocki N."/>
            <person name="Clum A."/>
            <person name="Culley D."/>
            <person name="Crous P.W."/>
            <person name="Fauchery L."/>
            <person name="Girlanda M."/>
            <person name="Hayes R.D."/>
            <person name="Keri Z."/>
            <person name="LaButti K."/>
            <person name="Lipzen A."/>
            <person name="Lombard V."/>
            <person name="Magnuson J."/>
            <person name="Maillard F."/>
            <person name="Murat C."/>
            <person name="Nolan M."/>
            <person name="Ohm R.A."/>
            <person name="Pangilinan J."/>
            <person name="Pereira M.F."/>
            <person name="Perotto S."/>
            <person name="Peter M."/>
            <person name="Pfister S."/>
            <person name="Riley R."/>
            <person name="Sitrit Y."/>
            <person name="Stielow J.B."/>
            <person name="Szollosi G."/>
            <person name="Zifcakova L."/>
            <person name="Stursova M."/>
            <person name="Spatafora J.W."/>
            <person name="Tedersoo L."/>
            <person name="Vaario L.M."/>
            <person name="Yamada A."/>
            <person name="Yan M."/>
            <person name="Wang P."/>
            <person name="Xu J."/>
            <person name="Bruns T."/>
            <person name="Baldrian P."/>
            <person name="Vilgalys R."/>
            <person name="Dunand C."/>
            <person name="Henrissat B."/>
            <person name="Grigoriev I.V."/>
            <person name="Hibbett D."/>
            <person name="Nagy L.G."/>
            <person name="Martin F.M."/>
        </authorList>
    </citation>
    <scope>NUCLEOTIDE SEQUENCE</scope>
    <source>
        <strain evidence="2">BED1</strain>
    </source>
</reference>
<comment type="caution">
    <text evidence="2">The sequence shown here is derived from an EMBL/GenBank/DDBJ whole genome shotgun (WGS) entry which is preliminary data.</text>
</comment>
<gene>
    <name evidence="2" type="ORF">L210DRAFT_987367</name>
</gene>
<evidence type="ECO:0000313" key="2">
    <source>
        <dbReference type="EMBL" id="KAF8432361.1"/>
    </source>
</evidence>
<dbReference type="AlphaFoldDB" id="A0AAD4BJJ3"/>